<dbReference type="CDD" id="cd21631">
    <property type="entry name" value="RHH_CopG_NikR-like"/>
    <property type="match status" value="1"/>
</dbReference>
<sequence>MGLTSDDKAQFNVYLPRDLITRIKHLAIDEGQSLSALVEQALSEYADTKEHQ</sequence>
<dbReference type="Gene3D" id="1.10.1220.10">
    <property type="entry name" value="Met repressor-like"/>
    <property type="match status" value="1"/>
</dbReference>
<keyword evidence="3" id="KW-1185">Reference proteome</keyword>
<dbReference type="RefSeq" id="WP_052590911.1">
    <property type="nucleotide sequence ID" value="NZ_CP011112.1"/>
</dbReference>
<dbReference type="Proteomes" id="UP000066480">
    <property type="component" value="Chromosome"/>
</dbReference>
<proteinExistence type="predicted"/>
<dbReference type="InterPro" id="IPR010985">
    <property type="entry name" value="Ribbon_hlx_hlx"/>
</dbReference>
<dbReference type="InterPro" id="IPR013321">
    <property type="entry name" value="Arc_rbn_hlx_hlx"/>
</dbReference>
<dbReference type="OrthoDB" id="9033039at2"/>
<evidence type="ECO:0000313" key="2">
    <source>
        <dbReference type="EMBL" id="AKU15833.1"/>
    </source>
</evidence>
<dbReference type="GO" id="GO:0006355">
    <property type="term" value="P:regulation of DNA-templated transcription"/>
    <property type="evidence" value="ECO:0007669"/>
    <property type="project" value="InterPro"/>
</dbReference>
<dbReference type="AlphaFoldDB" id="A0A0K1JGX4"/>
<gene>
    <name evidence="2" type="ORF">VV02_08165</name>
</gene>
<name>A0A0K1JGX4_9MICO</name>
<dbReference type="KEGG" id="lmoi:VV02_08165"/>
<dbReference type="EMBL" id="CP011112">
    <property type="protein sequence ID" value="AKU15833.1"/>
    <property type="molecule type" value="Genomic_DNA"/>
</dbReference>
<organism evidence="2 3">
    <name type="scientific">Luteipulveratus mongoliensis</name>
    <dbReference type="NCBI Taxonomy" id="571913"/>
    <lineage>
        <taxon>Bacteria</taxon>
        <taxon>Bacillati</taxon>
        <taxon>Actinomycetota</taxon>
        <taxon>Actinomycetes</taxon>
        <taxon>Micrococcales</taxon>
        <taxon>Dermacoccaceae</taxon>
        <taxon>Luteipulveratus</taxon>
    </lineage>
</organism>
<reference evidence="2 3" key="1">
    <citation type="submission" date="2015-03" db="EMBL/GenBank/DDBJ databases">
        <title>Luteipulveratus halotolerans sp. nov., a novel actinobacterium (Dermacoccaceae) from Sarawak, Malaysia.</title>
        <authorList>
            <person name="Juboi H."/>
            <person name="Basik A."/>
            <person name="Shamsul S.S."/>
            <person name="Arnold P."/>
            <person name="Schmitt E.K."/>
            <person name="Sanglier J.-J."/>
            <person name="Yeo T."/>
        </authorList>
    </citation>
    <scope>NUCLEOTIDE SEQUENCE [LARGE SCALE GENOMIC DNA]</scope>
    <source>
        <strain evidence="2 3">MN07-A0370</strain>
    </source>
</reference>
<dbReference type="SUPFAM" id="SSF47598">
    <property type="entry name" value="Ribbon-helix-helix"/>
    <property type="match status" value="1"/>
</dbReference>
<evidence type="ECO:0000259" key="1">
    <source>
        <dbReference type="Pfam" id="PF01402"/>
    </source>
</evidence>
<evidence type="ECO:0000313" key="3">
    <source>
        <dbReference type="Proteomes" id="UP000066480"/>
    </source>
</evidence>
<feature type="domain" description="Ribbon-helix-helix protein CopG" evidence="1">
    <location>
        <begin position="10"/>
        <end position="48"/>
    </location>
</feature>
<accession>A0A0K1JGX4</accession>
<dbReference type="InterPro" id="IPR002145">
    <property type="entry name" value="CopG"/>
</dbReference>
<dbReference type="Pfam" id="PF01402">
    <property type="entry name" value="RHH_1"/>
    <property type="match status" value="1"/>
</dbReference>
<protein>
    <submittedName>
        <fullName evidence="2">CopG family transcriptional regulator</fullName>
    </submittedName>
</protein>